<sequence length="132" mass="13886">MTVLGITDTVRFDAHGSTFASYVASRNSEQLCAWKLTVPPGSRGVAHRPSRDEVLLVLDGLLHITIDGTPSQVEPGNVALVRAGAEVVVDGGPQGGWRLGHDHPGPDRDPERRHAAHTALGAVIATGRGRAC</sequence>
<evidence type="ECO:0000313" key="3">
    <source>
        <dbReference type="Proteomes" id="UP001275440"/>
    </source>
</evidence>
<keyword evidence="3" id="KW-1185">Reference proteome</keyword>
<reference evidence="2 3" key="1">
    <citation type="submission" date="2019-10" db="EMBL/GenBank/DDBJ databases">
        <title>Draft Genome Assembly of Rhodococcus zopfii DSM44189.</title>
        <authorList>
            <person name="Sutton J.M."/>
            <person name="Akob D.M."/>
            <person name="Bushman T.J."/>
        </authorList>
    </citation>
    <scope>NUCLEOTIDE SEQUENCE [LARGE SCALE GENOMIC DNA]</scope>
    <source>
        <strain evidence="2 3">DSM 44189</strain>
    </source>
</reference>
<evidence type="ECO:0000259" key="1">
    <source>
        <dbReference type="Pfam" id="PF07883"/>
    </source>
</evidence>
<accession>A0ABU3WPK3</accession>
<dbReference type="InterPro" id="IPR014710">
    <property type="entry name" value="RmlC-like_jellyroll"/>
</dbReference>
<dbReference type="InterPro" id="IPR011051">
    <property type="entry name" value="RmlC_Cupin_sf"/>
</dbReference>
<gene>
    <name evidence="2" type="ORF">F8M49_12240</name>
</gene>
<dbReference type="Pfam" id="PF07883">
    <property type="entry name" value="Cupin_2"/>
    <property type="match status" value="1"/>
</dbReference>
<feature type="domain" description="Cupin type-2" evidence="1">
    <location>
        <begin position="36"/>
        <end position="85"/>
    </location>
</feature>
<dbReference type="EMBL" id="WBMO01000001">
    <property type="protein sequence ID" value="MDV2475930.1"/>
    <property type="molecule type" value="Genomic_DNA"/>
</dbReference>
<name>A0ABU3WPK3_9NOCA</name>
<dbReference type="SUPFAM" id="SSF51182">
    <property type="entry name" value="RmlC-like cupins"/>
    <property type="match status" value="1"/>
</dbReference>
<comment type="caution">
    <text evidence="2">The sequence shown here is derived from an EMBL/GenBank/DDBJ whole genome shotgun (WGS) entry which is preliminary data.</text>
</comment>
<organism evidence="2 3">
    <name type="scientific">Rhodococcus zopfii</name>
    <dbReference type="NCBI Taxonomy" id="43772"/>
    <lineage>
        <taxon>Bacteria</taxon>
        <taxon>Bacillati</taxon>
        <taxon>Actinomycetota</taxon>
        <taxon>Actinomycetes</taxon>
        <taxon>Mycobacteriales</taxon>
        <taxon>Nocardiaceae</taxon>
        <taxon>Rhodococcus</taxon>
    </lineage>
</organism>
<dbReference type="Gene3D" id="2.60.120.10">
    <property type="entry name" value="Jelly Rolls"/>
    <property type="match status" value="1"/>
</dbReference>
<proteinExistence type="predicted"/>
<dbReference type="Proteomes" id="UP001275440">
    <property type="component" value="Unassembled WGS sequence"/>
</dbReference>
<dbReference type="InterPro" id="IPR013096">
    <property type="entry name" value="Cupin_2"/>
</dbReference>
<protein>
    <submittedName>
        <fullName evidence="2">Cupin domain-containing protein</fullName>
    </submittedName>
</protein>
<evidence type="ECO:0000313" key="2">
    <source>
        <dbReference type="EMBL" id="MDV2475930.1"/>
    </source>
</evidence>